<dbReference type="RefSeq" id="WP_284152218.1">
    <property type="nucleotide sequence ID" value="NZ_AP025516.1"/>
</dbReference>
<dbReference type="Gene3D" id="3.40.50.300">
    <property type="entry name" value="P-loop containing nucleotide triphosphate hydrolases"/>
    <property type="match status" value="2"/>
</dbReference>
<dbReference type="SMART" id="SM00487">
    <property type="entry name" value="DEXDc"/>
    <property type="match status" value="1"/>
</dbReference>
<dbReference type="Pfam" id="PF04313">
    <property type="entry name" value="HSDR_N"/>
    <property type="match status" value="1"/>
</dbReference>
<dbReference type="PANTHER" id="PTHR47396:SF1">
    <property type="entry name" value="ATP-DEPENDENT HELICASE IRC3-RELATED"/>
    <property type="match status" value="1"/>
</dbReference>
<dbReference type="InterPro" id="IPR025285">
    <property type="entry name" value="DUF4145"/>
</dbReference>
<keyword evidence="4" id="KW-1185">Reference proteome</keyword>
<reference evidence="3 4" key="1">
    <citation type="submission" date="2022-01" db="EMBL/GenBank/DDBJ databases">
        <title>Desulfofustis limnae sp. nov., a novel mesophilic sulfate-reducing bacterium isolated from marsh soil.</title>
        <authorList>
            <person name="Watanabe M."/>
            <person name="Takahashi A."/>
            <person name="Kojima H."/>
            <person name="Fukui M."/>
        </authorList>
    </citation>
    <scope>NUCLEOTIDE SEQUENCE [LARGE SCALE GENOMIC DNA]</scope>
    <source>
        <strain evidence="3 4">PPLL</strain>
    </source>
</reference>
<keyword evidence="1" id="KW-0175">Coiled coil</keyword>
<dbReference type="SUPFAM" id="SSF52540">
    <property type="entry name" value="P-loop containing nucleoside triphosphate hydrolases"/>
    <property type="match status" value="1"/>
</dbReference>
<dbReference type="Gene3D" id="3.90.1570.30">
    <property type="match status" value="1"/>
</dbReference>
<evidence type="ECO:0000256" key="1">
    <source>
        <dbReference type="SAM" id="Coils"/>
    </source>
</evidence>
<protein>
    <recommendedName>
        <fullName evidence="2">Helicase ATP-binding domain-containing protein</fullName>
    </recommendedName>
</protein>
<evidence type="ECO:0000313" key="4">
    <source>
        <dbReference type="Proteomes" id="UP000830055"/>
    </source>
</evidence>
<feature type="coiled-coil region" evidence="1">
    <location>
        <begin position="143"/>
        <end position="177"/>
    </location>
</feature>
<sequence length="600" mass="69681">MDSKNFEILRDKWPDLATLGGFAEHYTYSDSSSALIKLRMFCENLANELYRIHKLIKPYQPKLFELLDEDAFKAAIPPVVLDKFHIIRLDGNKAAHGQPTTSKMALSCLQEAWDLARWLYISYAKGKLEECETFYLPAKESEKELLTKQQTAAQQKIAEQEQKLEELLEQVNLYRAKAEAIEQPPEQLQLFKASGQSVANILNFNEAETRSRLIDKRLVDAGWNVGHKGKKTEEVGQEVEVLHQASETGKGYADYVLWDDNGKPLAVIEAKKTVVDAVKGRNQAKYYADGLEKQHQQRPVIFYTNGYDIFIWDDAQKYPPRQIDGYYSKDSLKYLVNYQRKEKQLLEHIHINPSITDRDYQQEAIRRCTEKFSKNYRKALIIQATGTGKTRVAISLADLLIRAKWAKRVLFVCDRKELRKQAKQAFCEHLKDASSTIVTNKTHTERQHRIYLATYPTMIKYFNTYDVGFFDLIIADESHRSIYNRYRDIFLYFDCLQVGLTATPVNFIGRNTYRLFGCEDKDPTFHYSLEEAIEAGHLNPYEVFTHTTNFLRQGIKYKDLTDEQKQQLEEDGEDPEEFNYQSNLIDKVISNKDTNRARVP</sequence>
<dbReference type="EMBL" id="AP025516">
    <property type="protein sequence ID" value="BDD88888.1"/>
    <property type="molecule type" value="Genomic_DNA"/>
</dbReference>
<feature type="domain" description="Helicase ATP-binding" evidence="2">
    <location>
        <begin position="370"/>
        <end position="522"/>
    </location>
</feature>
<dbReference type="InterPro" id="IPR006935">
    <property type="entry name" value="Helicase/UvrB_N"/>
</dbReference>
<evidence type="ECO:0000259" key="2">
    <source>
        <dbReference type="PROSITE" id="PS51192"/>
    </source>
</evidence>
<dbReference type="CDD" id="cd18032">
    <property type="entry name" value="DEXHc_RE_I_III_res"/>
    <property type="match status" value="1"/>
</dbReference>
<dbReference type="InterPro" id="IPR050742">
    <property type="entry name" value="Helicase_Restrict-Modif_Enz"/>
</dbReference>
<evidence type="ECO:0000313" key="3">
    <source>
        <dbReference type="EMBL" id="BDD88888.1"/>
    </source>
</evidence>
<gene>
    <name evidence="3" type="ORF">DPPLL_32530</name>
</gene>
<dbReference type="Pfam" id="PF04851">
    <property type="entry name" value="ResIII"/>
    <property type="match status" value="1"/>
</dbReference>
<dbReference type="InterPro" id="IPR014001">
    <property type="entry name" value="Helicase_ATP-bd"/>
</dbReference>
<dbReference type="Proteomes" id="UP000830055">
    <property type="component" value="Chromosome"/>
</dbReference>
<dbReference type="PANTHER" id="PTHR47396">
    <property type="entry name" value="TYPE I RESTRICTION ENZYME ECOKI R PROTEIN"/>
    <property type="match status" value="1"/>
</dbReference>
<accession>A0ABM7WD60</accession>
<dbReference type="PROSITE" id="PS51192">
    <property type="entry name" value="HELICASE_ATP_BIND_1"/>
    <property type="match status" value="1"/>
</dbReference>
<organism evidence="3 4">
    <name type="scientific">Desulfofustis limnaeus</name>
    <dbReference type="NCBI Taxonomy" id="2740163"/>
    <lineage>
        <taxon>Bacteria</taxon>
        <taxon>Pseudomonadati</taxon>
        <taxon>Thermodesulfobacteriota</taxon>
        <taxon>Desulfobulbia</taxon>
        <taxon>Desulfobulbales</taxon>
        <taxon>Desulfocapsaceae</taxon>
        <taxon>Desulfofustis</taxon>
    </lineage>
</organism>
<dbReference type="InterPro" id="IPR027417">
    <property type="entry name" value="P-loop_NTPase"/>
</dbReference>
<dbReference type="Pfam" id="PF13643">
    <property type="entry name" value="DUF4145"/>
    <property type="match status" value="1"/>
</dbReference>
<name>A0ABM7WD60_9BACT</name>
<proteinExistence type="predicted"/>
<dbReference type="InterPro" id="IPR007409">
    <property type="entry name" value="Restrct_endonuc_type1_HsdR_N"/>
</dbReference>